<organism evidence="2 3">
    <name type="scientific">Microbacterium lacus</name>
    <dbReference type="NCBI Taxonomy" id="415217"/>
    <lineage>
        <taxon>Bacteria</taxon>
        <taxon>Bacillati</taxon>
        <taxon>Actinomycetota</taxon>
        <taxon>Actinomycetes</taxon>
        <taxon>Micrococcales</taxon>
        <taxon>Microbacteriaceae</taxon>
        <taxon>Microbacterium</taxon>
    </lineage>
</organism>
<evidence type="ECO:0000313" key="3">
    <source>
        <dbReference type="Proteomes" id="UP001500596"/>
    </source>
</evidence>
<comment type="caution">
    <text evidence="2">The sequence shown here is derived from an EMBL/GenBank/DDBJ whole genome shotgun (WGS) entry which is preliminary data.</text>
</comment>
<keyword evidence="3" id="KW-1185">Reference proteome</keyword>
<dbReference type="EMBL" id="BAAAPK010000001">
    <property type="protein sequence ID" value="GAA1663205.1"/>
    <property type="molecule type" value="Genomic_DNA"/>
</dbReference>
<evidence type="ECO:0000256" key="1">
    <source>
        <dbReference type="SAM" id="MobiDB-lite"/>
    </source>
</evidence>
<name>A0ABP4RWG4_9MICO</name>
<protein>
    <submittedName>
        <fullName evidence="2">Uncharacterized protein</fullName>
    </submittedName>
</protein>
<feature type="region of interest" description="Disordered" evidence="1">
    <location>
        <begin position="176"/>
        <end position="209"/>
    </location>
</feature>
<accession>A0ABP4RWG4</accession>
<proteinExistence type="predicted"/>
<dbReference type="Proteomes" id="UP001500596">
    <property type="component" value="Unassembled WGS sequence"/>
</dbReference>
<reference evidence="3" key="1">
    <citation type="journal article" date="2019" name="Int. J. Syst. Evol. Microbiol.">
        <title>The Global Catalogue of Microorganisms (GCM) 10K type strain sequencing project: providing services to taxonomists for standard genome sequencing and annotation.</title>
        <authorList>
            <consortium name="The Broad Institute Genomics Platform"/>
            <consortium name="The Broad Institute Genome Sequencing Center for Infectious Disease"/>
            <person name="Wu L."/>
            <person name="Ma J."/>
        </authorList>
    </citation>
    <scope>NUCLEOTIDE SEQUENCE [LARGE SCALE GENOMIC DNA]</scope>
    <source>
        <strain evidence="3">JCM 15575</strain>
    </source>
</reference>
<sequence length="209" mass="22570">MPFLFSAPHLPPQELEVMTILNSIALSNASLDAATAACWPAGTTHTERDVLVRGVPLSAVASVDGTPLVRVGQARTWHPRHRGTERPLTIVVTRVEHVDHLGLFQRPDVWVDAALGGRQIETVRVIGRPSAARRRRVRLLTEGAPGDIARLDIPADVHEGDLLAIACVGALPLSGVSRRSDRTPRKDAPPVPPVRTADDDLPFTGRCGR</sequence>
<gene>
    <name evidence="2" type="ORF">GCM10009807_04070</name>
</gene>
<evidence type="ECO:0000313" key="2">
    <source>
        <dbReference type="EMBL" id="GAA1663205.1"/>
    </source>
</evidence>
<feature type="compositionally biased region" description="Basic and acidic residues" evidence="1">
    <location>
        <begin position="178"/>
        <end position="188"/>
    </location>
</feature>